<dbReference type="AlphaFoldDB" id="A0A1R1PK43"/>
<comment type="caution">
    <text evidence="1">The sequence shown here is derived from an EMBL/GenBank/DDBJ whole genome shotgun (WGS) entry which is preliminary data.</text>
</comment>
<keyword evidence="2" id="KW-1185">Reference proteome</keyword>
<dbReference type="InterPro" id="IPR030547">
    <property type="entry name" value="XRCC2"/>
</dbReference>
<evidence type="ECO:0000313" key="1">
    <source>
        <dbReference type="EMBL" id="OMH81335.1"/>
    </source>
</evidence>
<dbReference type="InterPro" id="IPR027417">
    <property type="entry name" value="P-loop_NTPase"/>
</dbReference>
<organism evidence="1 2">
    <name type="scientific">Zancudomyces culisetae</name>
    <name type="common">Gut fungus</name>
    <name type="synonym">Smittium culisetae</name>
    <dbReference type="NCBI Taxonomy" id="1213189"/>
    <lineage>
        <taxon>Eukaryota</taxon>
        <taxon>Fungi</taxon>
        <taxon>Fungi incertae sedis</taxon>
        <taxon>Zoopagomycota</taxon>
        <taxon>Kickxellomycotina</taxon>
        <taxon>Harpellomycetes</taxon>
        <taxon>Harpellales</taxon>
        <taxon>Legeriomycetaceae</taxon>
        <taxon>Zancudomyces</taxon>
    </lineage>
</organism>
<gene>
    <name evidence="1" type="ORF">AX774_g5211</name>
</gene>
<dbReference type="Proteomes" id="UP000188320">
    <property type="component" value="Unassembled WGS sequence"/>
</dbReference>
<dbReference type="GO" id="GO:0000724">
    <property type="term" value="P:double-strand break repair via homologous recombination"/>
    <property type="evidence" value="ECO:0007669"/>
    <property type="project" value="InterPro"/>
</dbReference>
<evidence type="ECO:0000313" key="2">
    <source>
        <dbReference type="Proteomes" id="UP000188320"/>
    </source>
</evidence>
<dbReference type="Gene3D" id="3.40.50.300">
    <property type="entry name" value="P-loop containing nucleotide triphosphate hydrolases"/>
    <property type="match status" value="1"/>
</dbReference>
<dbReference type="OrthoDB" id="420422at2759"/>
<dbReference type="EMBL" id="LSSK01000924">
    <property type="protein sequence ID" value="OMH81335.1"/>
    <property type="molecule type" value="Genomic_DNA"/>
</dbReference>
<dbReference type="GO" id="GO:0033063">
    <property type="term" value="C:Rad51B-Rad51C-Rad51D-XRCC2 complex"/>
    <property type="evidence" value="ECO:0007669"/>
    <property type="project" value="InterPro"/>
</dbReference>
<sequence length="269" mass="30727">MMNKVFPESHNFQLKDNNGDIREIPVRFGGENKGVIFIDYHGKSSFNNLVEFFGTHVQKKLRSQYKDNYCSNINMVTIYEFVRSLLKSKVYLYYPETFTSLIATLACIPTEIKEAQATRFDTILIDEVGCTNLIDKIESSYLKSRVKGNNSTSAWYRAQNVLVETIKELMHNLGVNVVCTNTPMSVSRPSTTDHNESVVYNYGSYSYTINGVDYLDHMIPMYRGFLDCTFIIEPGSHINPLSTAVGISMFMENTKRFIGHIDVLGDFIY</sequence>
<name>A0A1R1PK43_ZANCU</name>
<reference evidence="2" key="1">
    <citation type="submission" date="2017-01" db="EMBL/GenBank/DDBJ databases">
        <authorList>
            <person name="Wang Y."/>
            <person name="White M."/>
            <person name="Kvist S."/>
            <person name="Moncalvo J.-M."/>
        </authorList>
    </citation>
    <scope>NUCLEOTIDE SEQUENCE [LARGE SCALE GENOMIC DNA]</scope>
    <source>
        <strain evidence="2">COL-18-3</strain>
    </source>
</reference>
<dbReference type="GO" id="GO:0005657">
    <property type="term" value="C:replication fork"/>
    <property type="evidence" value="ECO:0007669"/>
    <property type="project" value="InterPro"/>
</dbReference>
<dbReference type="PANTHER" id="PTHR46644:SF2">
    <property type="entry name" value="DNA REPAIR PROTEIN XRCC2"/>
    <property type="match status" value="1"/>
</dbReference>
<protein>
    <submittedName>
        <fullName evidence="1">Uncharacterized protein</fullName>
    </submittedName>
</protein>
<dbReference type="PANTHER" id="PTHR46644">
    <property type="entry name" value="DNA REPAIR PROTEIN XRCC2"/>
    <property type="match status" value="1"/>
</dbReference>
<accession>A0A1R1PK43</accession>
<proteinExistence type="predicted"/>